<sequence length="54" mass="6658">FACDTCDKSYLSKRSLRNHRTYECGQPRKFVCEQCDTRFMYKHHLQRHIGRIHR</sequence>
<evidence type="ECO:0000256" key="3">
    <source>
        <dbReference type="ARBA" id="ARBA00022771"/>
    </source>
</evidence>
<dbReference type="InterPro" id="IPR013087">
    <property type="entry name" value="Znf_C2H2_type"/>
</dbReference>
<dbReference type="SUPFAM" id="SSF57667">
    <property type="entry name" value="beta-beta-alpha zinc fingers"/>
    <property type="match status" value="1"/>
</dbReference>
<proteinExistence type="predicted"/>
<keyword evidence="4" id="KW-0862">Zinc</keyword>
<evidence type="ECO:0000256" key="1">
    <source>
        <dbReference type="ARBA" id="ARBA00022723"/>
    </source>
</evidence>
<dbReference type="Proteomes" id="UP000000311">
    <property type="component" value="Unassembled WGS sequence"/>
</dbReference>
<feature type="non-terminal residue" evidence="7">
    <location>
        <position position="54"/>
    </location>
</feature>
<dbReference type="EMBL" id="GL438951">
    <property type="protein sequence ID" value="EFN68022.1"/>
    <property type="molecule type" value="Genomic_DNA"/>
</dbReference>
<dbReference type="InParanoid" id="E2AET8"/>
<evidence type="ECO:0000259" key="6">
    <source>
        <dbReference type="PROSITE" id="PS50157"/>
    </source>
</evidence>
<organism evidence="8">
    <name type="scientific">Camponotus floridanus</name>
    <name type="common">Florida carpenter ant</name>
    <dbReference type="NCBI Taxonomy" id="104421"/>
    <lineage>
        <taxon>Eukaryota</taxon>
        <taxon>Metazoa</taxon>
        <taxon>Ecdysozoa</taxon>
        <taxon>Arthropoda</taxon>
        <taxon>Hexapoda</taxon>
        <taxon>Insecta</taxon>
        <taxon>Pterygota</taxon>
        <taxon>Neoptera</taxon>
        <taxon>Endopterygota</taxon>
        <taxon>Hymenoptera</taxon>
        <taxon>Apocrita</taxon>
        <taxon>Aculeata</taxon>
        <taxon>Formicoidea</taxon>
        <taxon>Formicidae</taxon>
        <taxon>Formicinae</taxon>
        <taxon>Camponotus</taxon>
    </lineage>
</organism>
<feature type="domain" description="C2H2-type" evidence="6">
    <location>
        <begin position="1"/>
        <end position="28"/>
    </location>
</feature>
<keyword evidence="1" id="KW-0479">Metal-binding</keyword>
<protein>
    <submittedName>
        <fullName evidence="7">Longitudinals lacking protein, isoforms A/B/D/L</fullName>
    </submittedName>
</protein>
<dbReference type="InterPro" id="IPR036236">
    <property type="entry name" value="Znf_C2H2_sf"/>
</dbReference>
<dbReference type="AlphaFoldDB" id="E2AET8"/>
<dbReference type="SMART" id="SM00355">
    <property type="entry name" value="ZnF_C2H2"/>
    <property type="match status" value="2"/>
</dbReference>
<dbReference type="Gene3D" id="3.30.160.60">
    <property type="entry name" value="Classic Zinc Finger"/>
    <property type="match status" value="1"/>
</dbReference>
<keyword evidence="3 5" id="KW-0863">Zinc-finger</keyword>
<accession>E2AET8</accession>
<dbReference type="GO" id="GO:0008270">
    <property type="term" value="F:zinc ion binding"/>
    <property type="evidence" value="ECO:0007669"/>
    <property type="project" value="UniProtKB-KW"/>
</dbReference>
<dbReference type="FunFam" id="3.30.160.60:FF:000100">
    <property type="entry name" value="Zinc finger 45-like"/>
    <property type="match status" value="1"/>
</dbReference>
<dbReference type="PROSITE" id="PS00028">
    <property type="entry name" value="ZINC_FINGER_C2H2_1"/>
    <property type="match status" value="1"/>
</dbReference>
<evidence type="ECO:0000256" key="4">
    <source>
        <dbReference type="ARBA" id="ARBA00022833"/>
    </source>
</evidence>
<evidence type="ECO:0000313" key="7">
    <source>
        <dbReference type="EMBL" id="EFN68022.1"/>
    </source>
</evidence>
<gene>
    <name evidence="7" type="ORF">EAG_06734</name>
</gene>
<evidence type="ECO:0000256" key="5">
    <source>
        <dbReference type="PROSITE-ProRule" id="PRU00042"/>
    </source>
</evidence>
<evidence type="ECO:0000256" key="2">
    <source>
        <dbReference type="ARBA" id="ARBA00022737"/>
    </source>
</evidence>
<reference evidence="7 8" key="1">
    <citation type="journal article" date="2010" name="Science">
        <title>Genomic comparison of the ants Camponotus floridanus and Harpegnathos saltator.</title>
        <authorList>
            <person name="Bonasio R."/>
            <person name="Zhang G."/>
            <person name="Ye C."/>
            <person name="Mutti N.S."/>
            <person name="Fang X."/>
            <person name="Qin N."/>
            <person name="Donahue G."/>
            <person name="Yang P."/>
            <person name="Li Q."/>
            <person name="Li C."/>
            <person name="Zhang P."/>
            <person name="Huang Z."/>
            <person name="Berger S.L."/>
            <person name="Reinberg D."/>
            <person name="Wang J."/>
            <person name="Liebig J."/>
        </authorList>
    </citation>
    <scope>NUCLEOTIDE SEQUENCE [LARGE SCALE GENOMIC DNA]</scope>
    <source>
        <strain evidence="8">C129</strain>
    </source>
</reference>
<evidence type="ECO:0000313" key="8">
    <source>
        <dbReference type="Proteomes" id="UP000000311"/>
    </source>
</evidence>
<dbReference type="PROSITE" id="PS50157">
    <property type="entry name" value="ZINC_FINGER_C2H2_2"/>
    <property type="match status" value="2"/>
</dbReference>
<dbReference type="Pfam" id="PF00096">
    <property type="entry name" value="zf-C2H2"/>
    <property type="match status" value="2"/>
</dbReference>
<keyword evidence="8" id="KW-1185">Reference proteome</keyword>
<feature type="non-terminal residue" evidence="7">
    <location>
        <position position="1"/>
    </location>
</feature>
<feature type="domain" description="C2H2-type" evidence="6">
    <location>
        <begin position="30"/>
        <end position="54"/>
    </location>
</feature>
<keyword evidence="2" id="KW-0677">Repeat</keyword>
<name>E2AET8_CAMFO</name>